<evidence type="ECO:0000256" key="1">
    <source>
        <dbReference type="ARBA" id="ARBA00022737"/>
    </source>
</evidence>
<dbReference type="InterPro" id="IPR003599">
    <property type="entry name" value="Ig_sub"/>
</dbReference>
<dbReference type="Pfam" id="PF07679">
    <property type="entry name" value="I-set"/>
    <property type="match status" value="1"/>
</dbReference>
<dbReference type="STRING" id="6277.A0A498SMI1"/>
<dbReference type="AlphaFoldDB" id="A0A498SMI1"/>
<evidence type="ECO:0000259" key="3">
    <source>
        <dbReference type="PROSITE" id="PS50835"/>
    </source>
</evidence>
<proteinExistence type="predicted"/>
<dbReference type="GO" id="GO:0007156">
    <property type="term" value="P:homophilic cell adhesion via plasma membrane adhesion molecules"/>
    <property type="evidence" value="ECO:0007669"/>
    <property type="project" value="TreeGrafter"/>
</dbReference>
<reference evidence="4 5" key="1">
    <citation type="submission" date="2018-08" db="EMBL/GenBank/DDBJ databases">
        <authorList>
            <person name="Laetsch R D."/>
            <person name="Stevens L."/>
            <person name="Kumar S."/>
            <person name="Blaxter L. M."/>
        </authorList>
    </citation>
    <scope>NUCLEOTIDE SEQUENCE [LARGE SCALE GENOMIC DNA]</scope>
</reference>
<accession>A0A498SMI1</accession>
<dbReference type="InterPro" id="IPR036179">
    <property type="entry name" value="Ig-like_dom_sf"/>
</dbReference>
<feature type="domain" description="Ig-like" evidence="3">
    <location>
        <begin position="58"/>
        <end position="142"/>
    </location>
</feature>
<dbReference type="GO" id="GO:0098632">
    <property type="term" value="F:cell-cell adhesion mediator activity"/>
    <property type="evidence" value="ECO:0007669"/>
    <property type="project" value="TreeGrafter"/>
</dbReference>
<evidence type="ECO:0000313" key="5">
    <source>
        <dbReference type="Proteomes" id="UP000276991"/>
    </source>
</evidence>
<dbReference type="GO" id="GO:0005886">
    <property type="term" value="C:plasma membrane"/>
    <property type="evidence" value="ECO:0007669"/>
    <property type="project" value="TreeGrafter"/>
</dbReference>
<dbReference type="EMBL" id="UPTC01001636">
    <property type="protein sequence ID" value="VBB32289.1"/>
    <property type="molecule type" value="Genomic_DNA"/>
</dbReference>
<dbReference type="OrthoDB" id="5985519at2759"/>
<gene>
    <name evidence="4" type="ORF">NAV_LOCUS7080</name>
</gene>
<sequence>WTRNNRLIKPDHNSIFLNNNQTIWINVAREGLDGRYTCTAANKVGRASRDFIIKLSAPPILDRSGIQEIEVLAGEFVILTCKVLNGSGKLTTKWIVDGQEVKNGQVDDRRIEIRNARLSDSGSYVCVVQNEAGEARKTYELSVLEPPRFLDMTNLNPSIIVGRPLLLDCSVTGTPKPVVIWTKLTVGHID</sequence>
<dbReference type="InterPro" id="IPR013098">
    <property type="entry name" value="Ig_I-set"/>
</dbReference>
<evidence type="ECO:0000313" key="4">
    <source>
        <dbReference type="EMBL" id="VBB32289.1"/>
    </source>
</evidence>
<dbReference type="SMART" id="SM00408">
    <property type="entry name" value="IGc2"/>
    <property type="match status" value="1"/>
</dbReference>
<feature type="domain" description="Ig-like" evidence="3">
    <location>
        <begin position="1"/>
        <end position="56"/>
    </location>
</feature>
<protein>
    <recommendedName>
        <fullName evidence="3">Ig-like domain-containing protein</fullName>
    </recommendedName>
</protein>
<dbReference type="Proteomes" id="UP000276991">
    <property type="component" value="Unassembled WGS sequence"/>
</dbReference>
<evidence type="ECO:0000256" key="2">
    <source>
        <dbReference type="ARBA" id="ARBA00023319"/>
    </source>
</evidence>
<dbReference type="GO" id="GO:0007411">
    <property type="term" value="P:axon guidance"/>
    <property type="evidence" value="ECO:0007669"/>
    <property type="project" value="TreeGrafter"/>
</dbReference>
<dbReference type="GO" id="GO:0030424">
    <property type="term" value="C:axon"/>
    <property type="evidence" value="ECO:0007669"/>
    <property type="project" value="TreeGrafter"/>
</dbReference>
<dbReference type="PANTHER" id="PTHR10075:SF14">
    <property type="entry name" value="CELL ADHESION MOLECULE DSCAM2-RELATED"/>
    <property type="match status" value="1"/>
</dbReference>
<dbReference type="InterPro" id="IPR007110">
    <property type="entry name" value="Ig-like_dom"/>
</dbReference>
<keyword evidence="5" id="KW-1185">Reference proteome</keyword>
<organism evidence="4 5">
    <name type="scientific">Acanthocheilonema viteae</name>
    <name type="common">Filarial nematode worm</name>
    <name type="synonym">Dipetalonema viteae</name>
    <dbReference type="NCBI Taxonomy" id="6277"/>
    <lineage>
        <taxon>Eukaryota</taxon>
        <taxon>Metazoa</taxon>
        <taxon>Ecdysozoa</taxon>
        <taxon>Nematoda</taxon>
        <taxon>Chromadorea</taxon>
        <taxon>Rhabditida</taxon>
        <taxon>Spirurina</taxon>
        <taxon>Spiruromorpha</taxon>
        <taxon>Filarioidea</taxon>
        <taxon>Onchocercidae</taxon>
        <taxon>Acanthocheilonema</taxon>
    </lineage>
</organism>
<keyword evidence="2" id="KW-0393">Immunoglobulin domain</keyword>
<dbReference type="PROSITE" id="PS50835">
    <property type="entry name" value="IG_LIKE"/>
    <property type="match status" value="3"/>
</dbReference>
<dbReference type="PANTHER" id="PTHR10075">
    <property type="entry name" value="BASIGIN RELATED"/>
    <property type="match status" value="1"/>
</dbReference>
<feature type="domain" description="Ig-like" evidence="3">
    <location>
        <begin position="147"/>
        <end position="190"/>
    </location>
</feature>
<dbReference type="Gene3D" id="2.60.40.10">
    <property type="entry name" value="Immunoglobulins"/>
    <property type="match status" value="3"/>
</dbReference>
<dbReference type="GO" id="GO:0070593">
    <property type="term" value="P:dendrite self-avoidance"/>
    <property type="evidence" value="ECO:0007669"/>
    <property type="project" value="TreeGrafter"/>
</dbReference>
<name>A0A498SMI1_ACAVI</name>
<feature type="non-terminal residue" evidence="4">
    <location>
        <position position="1"/>
    </location>
</feature>
<dbReference type="InterPro" id="IPR013783">
    <property type="entry name" value="Ig-like_fold"/>
</dbReference>
<keyword evidence="1" id="KW-0677">Repeat</keyword>
<dbReference type="SUPFAM" id="SSF48726">
    <property type="entry name" value="Immunoglobulin"/>
    <property type="match status" value="2"/>
</dbReference>
<dbReference type="SMART" id="SM00409">
    <property type="entry name" value="IG"/>
    <property type="match status" value="1"/>
</dbReference>
<dbReference type="InterPro" id="IPR003598">
    <property type="entry name" value="Ig_sub2"/>
</dbReference>